<dbReference type="SUPFAM" id="SSF48452">
    <property type="entry name" value="TPR-like"/>
    <property type="match status" value="1"/>
</dbReference>
<feature type="compositionally biased region" description="Low complexity" evidence="2">
    <location>
        <begin position="909"/>
        <end position="921"/>
    </location>
</feature>
<feature type="compositionally biased region" description="Gly residues" evidence="2">
    <location>
        <begin position="922"/>
        <end position="931"/>
    </location>
</feature>
<proteinExistence type="predicted"/>
<feature type="coiled-coil region" evidence="1">
    <location>
        <begin position="435"/>
        <end position="462"/>
    </location>
</feature>
<evidence type="ECO:0000256" key="3">
    <source>
        <dbReference type="SAM" id="Phobius"/>
    </source>
</evidence>
<dbReference type="Gene3D" id="1.25.40.10">
    <property type="entry name" value="Tetratricopeptide repeat domain"/>
    <property type="match status" value="1"/>
</dbReference>
<comment type="caution">
    <text evidence="4">The sequence shown here is derived from an EMBL/GenBank/DDBJ whole genome shotgun (WGS) entry which is preliminary data.</text>
</comment>
<dbReference type="OrthoDB" id="544299at2759"/>
<feature type="compositionally biased region" description="Low complexity" evidence="2">
    <location>
        <begin position="777"/>
        <end position="804"/>
    </location>
</feature>
<keyword evidence="5" id="KW-1185">Reference proteome</keyword>
<keyword evidence="3" id="KW-0812">Transmembrane</keyword>
<reference evidence="4" key="1">
    <citation type="journal article" date="2020" name="bioRxiv">
        <title>Comparative genomics of Chlamydomonas.</title>
        <authorList>
            <person name="Craig R.J."/>
            <person name="Hasan A.R."/>
            <person name="Ness R.W."/>
            <person name="Keightley P.D."/>
        </authorList>
    </citation>
    <scope>NUCLEOTIDE SEQUENCE</scope>
    <source>
        <strain evidence="4">SAG 7.73</strain>
    </source>
</reference>
<evidence type="ECO:0000313" key="5">
    <source>
        <dbReference type="Proteomes" id="UP000650467"/>
    </source>
</evidence>
<evidence type="ECO:0000256" key="1">
    <source>
        <dbReference type="SAM" id="Coils"/>
    </source>
</evidence>
<feature type="compositionally biased region" description="Low complexity" evidence="2">
    <location>
        <begin position="944"/>
        <end position="956"/>
    </location>
</feature>
<evidence type="ECO:0000256" key="2">
    <source>
        <dbReference type="SAM" id="MobiDB-lite"/>
    </source>
</evidence>
<dbReference type="Proteomes" id="UP000650467">
    <property type="component" value="Unassembled WGS sequence"/>
</dbReference>
<dbReference type="EMBL" id="JAEHOC010000003">
    <property type="protein sequence ID" value="KAG2443420.1"/>
    <property type="molecule type" value="Genomic_DNA"/>
</dbReference>
<keyword evidence="3" id="KW-0472">Membrane</keyword>
<evidence type="ECO:0000313" key="4">
    <source>
        <dbReference type="EMBL" id="KAG2443420.1"/>
    </source>
</evidence>
<feature type="region of interest" description="Disordered" evidence="2">
    <location>
        <begin position="825"/>
        <end position="1038"/>
    </location>
</feature>
<feature type="region of interest" description="Disordered" evidence="2">
    <location>
        <begin position="771"/>
        <end position="804"/>
    </location>
</feature>
<organism evidence="4 5">
    <name type="scientific">Chlamydomonas incerta</name>
    <dbReference type="NCBI Taxonomy" id="51695"/>
    <lineage>
        <taxon>Eukaryota</taxon>
        <taxon>Viridiplantae</taxon>
        <taxon>Chlorophyta</taxon>
        <taxon>core chlorophytes</taxon>
        <taxon>Chlorophyceae</taxon>
        <taxon>CS clade</taxon>
        <taxon>Chlamydomonadales</taxon>
        <taxon>Chlamydomonadaceae</taxon>
        <taxon>Chlamydomonas</taxon>
    </lineage>
</organism>
<protein>
    <submittedName>
        <fullName evidence="4">Uncharacterized protein</fullName>
    </submittedName>
</protein>
<feature type="transmembrane region" description="Helical" evidence="3">
    <location>
        <begin position="80"/>
        <end position="101"/>
    </location>
</feature>
<gene>
    <name evidence="4" type="ORF">HXX76_001778</name>
</gene>
<accession>A0A835TS24</accession>
<dbReference type="PANTHER" id="PTHR36888:SF2">
    <property type="entry name" value="TETRATRICOPEPTIDE REPEAT (TPR)-LIKE SUPERFAMILY PROTEIN"/>
    <property type="match status" value="1"/>
</dbReference>
<dbReference type="PANTHER" id="PTHR36888">
    <property type="entry name" value="TETRATRICOPEPTIDE-LIKE HELICAL DOMAIN-CONTAINING PROTEIN-RELATED"/>
    <property type="match status" value="1"/>
</dbReference>
<feature type="compositionally biased region" description="Low complexity" evidence="2">
    <location>
        <begin position="861"/>
        <end position="885"/>
    </location>
</feature>
<feature type="compositionally biased region" description="Low complexity" evidence="2">
    <location>
        <begin position="994"/>
        <end position="1005"/>
    </location>
</feature>
<keyword evidence="3" id="KW-1133">Transmembrane helix</keyword>
<dbReference type="InterPro" id="IPR011990">
    <property type="entry name" value="TPR-like_helical_dom_sf"/>
</dbReference>
<name>A0A835TS24_CHLIN</name>
<feature type="compositionally biased region" description="Low complexity" evidence="2">
    <location>
        <begin position="1015"/>
        <end position="1027"/>
    </location>
</feature>
<feature type="compositionally biased region" description="Pro residues" evidence="2">
    <location>
        <begin position="963"/>
        <end position="980"/>
    </location>
</feature>
<sequence>MLRSATQPGCRLPRKLQGAAPKLQLAGRRTSICFRRQLLPVPQPFQPTPDHAFGSRDIAVAAANSAAPPTDPSITFKKRFWTFIDVVAILGSVGGALAAILNLFSGTYVLFLPLVLPVVSLLSALQREGLIAEDNRRAYDTLRSSLARDSSGLLGEARAAIDDVRRELKGQNTTAARLSTIEARLSSLEGSILSVGRAAREAAAGLGMLPERLGGEQRAVLEGLVGAMRVELRRAAESLANNETTALARLDARLAAVEGSLSGLEVAQSEGMRRLGMSLNSALADAEASLQSSVRNEVARSMEPVRRLPQMLAAALPPALAAAEAVEASVNGGGGGGLIGSGGGGGAGAGVSAEQVQAIVGQEVEAAVGRILDFSADGFGRLGAVRPTPMDDEQWAALGRRLSRLERLVEGVPAAAEGSLVQNGGLAAAVAAAVRDAVAAQLAEAREEAAAAAAAAAAAEGERVRNDVLAAQVVLREGLDGLAASLAPLQLGVTEVAMAVAAVAEAQREAQAAAAQAAAAQLAAARQAGAEDGGDAGEGGMVAAAPLPRPPALAPAELSRLLDGVAAMAQLLRDVDARVGAVAAAVERLPSEVAAAASLAAAAPAGAGVASSGSAAQDGNGDGQAAAAAAAASAAAAAAAAAHQQQRELQAGIESMRAALAALAGQVGELASRAATAPAAAVAATPAAPATAATTAAAPSNISDVLSFEAGLVAGAVADAAAAAGAAGADGPAAASDAAAAVAGTAGRALPPSSGLSREQAYDMMLQVAEARRRSGSEAGSSSSSSTDAGSGSGSSRSGGARIEASATVVTAEAHLRIDGLPPFEQGSALEELSPLPPPQQELEATATAPVAPSQHSARLEQQQQQQQQEWQAAEAEQAAASAAAGYVDGGWQGQDAQQWQPPPPPPQQQQQQQQPQQQAYGEGGNEGYGYGYAESPQELGPSAGADEVAEAAAYANSQWASSPPPPPRPQQQPQAPPLTHPAAPAMQPPPQQPQQQQAFAQEQQPPFPPPSQPLQPTMQVQQQQPGPGVGGGVAPDYRMRPLEGLGPNEVISEGLRLLRLGREETRKGEDYGLADSLIQSAVAAFTAAADLAPGDAKALGNLGNALLARGELKAAYLEALRAGPPPATYAEAEAQRGAETAMTGEANALLTQAGLMFMKVLEMEGWSSRALVNWGRALVLRADLLAAAPEGAAPGSAAAAAVAQLYTSAINKFEGVLEGEPDMVPAKYRCALAMAGLSRTRPAASREALTLLADAINYLRDVLASPSPDAEALRGAAAAALASMEQQLFAARAGRAA</sequence>
<keyword evidence="1" id="KW-0175">Coiled coil</keyword>